<feature type="transmembrane region" description="Helical" evidence="1">
    <location>
        <begin position="6"/>
        <end position="26"/>
    </location>
</feature>
<accession>A0A3A1TZB3</accession>
<reference evidence="4" key="1">
    <citation type="submission" date="2018-09" db="EMBL/GenBank/DDBJ databases">
        <authorList>
            <person name="Kim I."/>
        </authorList>
    </citation>
    <scope>NUCLEOTIDE SEQUENCE [LARGE SCALE GENOMIC DNA]</scope>
    <source>
        <strain evidence="4">DD4a</strain>
    </source>
</reference>
<keyword evidence="1" id="KW-1133">Transmembrane helix</keyword>
<evidence type="ECO:0000259" key="2">
    <source>
        <dbReference type="Pfam" id="PF17032"/>
    </source>
</evidence>
<proteinExistence type="predicted"/>
<organism evidence="3 4">
    <name type="scientific">Amnibacterium setariae</name>
    <dbReference type="NCBI Taxonomy" id="2306585"/>
    <lineage>
        <taxon>Bacteria</taxon>
        <taxon>Bacillati</taxon>
        <taxon>Actinomycetota</taxon>
        <taxon>Actinomycetes</taxon>
        <taxon>Micrococcales</taxon>
        <taxon>Microbacteriaceae</taxon>
        <taxon>Amnibacterium</taxon>
    </lineage>
</organism>
<keyword evidence="1" id="KW-0472">Membrane</keyword>
<gene>
    <name evidence="3" type="ORF">D1781_08285</name>
</gene>
<keyword evidence="1" id="KW-0812">Transmembrane</keyword>
<comment type="caution">
    <text evidence="3">The sequence shown here is derived from an EMBL/GenBank/DDBJ whole genome shotgun (WGS) entry which is preliminary data.</text>
</comment>
<dbReference type="OrthoDB" id="4377018at2"/>
<evidence type="ECO:0000313" key="3">
    <source>
        <dbReference type="EMBL" id="RIX27566.1"/>
    </source>
</evidence>
<dbReference type="Proteomes" id="UP000265742">
    <property type="component" value="Unassembled WGS sequence"/>
</dbReference>
<dbReference type="AlphaFoldDB" id="A0A3A1TZB3"/>
<evidence type="ECO:0000313" key="4">
    <source>
        <dbReference type="Proteomes" id="UP000265742"/>
    </source>
</evidence>
<evidence type="ECO:0000256" key="1">
    <source>
        <dbReference type="SAM" id="Phobius"/>
    </source>
</evidence>
<name>A0A3A1TZB3_9MICO</name>
<dbReference type="RefSeq" id="WP_119481875.1">
    <property type="nucleotide sequence ID" value="NZ_QXTG01000002.1"/>
</dbReference>
<dbReference type="EMBL" id="QXTG01000002">
    <property type="protein sequence ID" value="RIX27566.1"/>
    <property type="molecule type" value="Genomic_DNA"/>
</dbReference>
<sequence>MFLLIGVRPVSVVAFLVTFVCGHCGTRATQRVIREQQKLSLFFIPLLSLGTSWYVECDHCGIATGLTRQQAEHSLDWARTHGHPVAA</sequence>
<keyword evidence="4" id="KW-1185">Reference proteome</keyword>
<dbReference type="InterPro" id="IPR031493">
    <property type="entry name" value="Zinc_ribbon_15"/>
</dbReference>
<dbReference type="Pfam" id="PF17032">
    <property type="entry name" value="Zn_ribbon_15"/>
    <property type="match status" value="1"/>
</dbReference>
<feature type="domain" description="Zinc-ribbon 15" evidence="2">
    <location>
        <begin position="20"/>
        <end position="65"/>
    </location>
</feature>
<protein>
    <submittedName>
        <fullName evidence="3">Zinc-ribbon domain-containing protein</fullName>
    </submittedName>
</protein>